<gene>
    <name evidence="6" type="ORF">MIMGU_mgv1a013132mg</name>
</gene>
<accession>A0A022QW55</accession>
<dbReference type="PANTHER" id="PTHR45931:SF16">
    <property type="entry name" value="RING_U-BOX SUPERFAMILY PROTEIN"/>
    <property type="match status" value="1"/>
</dbReference>
<dbReference type="FunFam" id="3.30.40.10:FF:000468">
    <property type="entry name" value="RING/U-box superfamily protein"/>
    <property type="match status" value="1"/>
</dbReference>
<dbReference type="InterPro" id="IPR001841">
    <property type="entry name" value="Znf_RING"/>
</dbReference>
<name>A0A022QW55_ERYGU</name>
<dbReference type="eggNOG" id="KOG0800">
    <property type="taxonomic scope" value="Eukaryota"/>
</dbReference>
<keyword evidence="3" id="KW-0862">Zinc</keyword>
<organism evidence="6 7">
    <name type="scientific">Erythranthe guttata</name>
    <name type="common">Yellow monkey flower</name>
    <name type="synonym">Mimulus guttatus</name>
    <dbReference type="NCBI Taxonomy" id="4155"/>
    <lineage>
        <taxon>Eukaryota</taxon>
        <taxon>Viridiplantae</taxon>
        <taxon>Streptophyta</taxon>
        <taxon>Embryophyta</taxon>
        <taxon>Tracheophyta</taxon>
        <taxon>Spermatophyta</taxon>
        <taxon>Magnoliopsida</taxon>
        <taxon>eudicotyledons</taxon>
        <taxon>Gunneridae</taxon>
        <taxon>Pentapetalae</taxon>
        <taxon>asterids</taxon>
        <taxon>lamiids</taxon>
        <taxon>Lamiales</taxon>
        <taxon>Phrymaceae</taxon>
        <taxon>Erythranthe</taxon>
    </lineage>
</organism>
<dbReference type="SMART" id="SM00184">
    <property type="entry name" value="RING"/>
    <property type="match status" value="1"/>
</dbReference>
<evidence type="ECO:0000259" key="5">
    <source>
        <dbReference type="PROSITE" id="PS50089"/>
    </source>
</evidence>
<dbReference type="Pfam" id="PF13639">
    <property type="entry name" value="zf-RING_2"/>
    <property type="match status" value="1"/>
</dbReference>
<evidence type="ECO:0000256" key="2">
    <source>
        <dbReference type="ARBA" id="ARBA00022771"/>
    </source>
</evidence>
<keyword evidence="1" id="KW-0479">Metal-binding</keyword>
<dbReference type="PROSITE" id="PS50089">
    <property type="entry name" value="ZF_RING_2"/>
    <property type="match status" value="1"/>
</dbReference>
<dbReference type="AlphaFoldDB" id="A0A022QW55"/>
<dbReference type="PhylomeDB" id="A0A022QW55"/>
<dbReference type="GO" id="GO:0061630">
    <property type="term" value="F:ubiquitin protein ligase activity"/>
    <property type="evidence" value="ECO:0000318"/>
    <property type="project" value="GO_Central"/>
</dbReference>
<protein>
    <recommendedName>
        <fullName evidence="5">RING-type domain-containing protein</fullName>
    </recommendedName>
</protein>
<evidence type="ECO:0000256" key="4">
    <source>
        <dbReference type="PROSITE-ProRule" id="PRU00175"/>
    </source>
</evidence>
<dbReference type="GO" id="GO:0008270">
    <property type="term" value="F:zinc ion binding"/>
    <property type="evidence" value="ECO:0007669"/>
    <property type="project" value="UniProtKB-KW"/>
</dbReference>
<dbReference type="Proteomes" id="UP000030748">
    <property type="component" value="Unassembled WGS sequence"/>
</dbReference>
<evidence type="ECO:0000313" key="7">
    <source>
        <dbReference type="Proteomes" id="UP000030748"/>
    </source>
</evidence>
<evidence type="ECO:0000313" key="6">
    <source>
        <dbReference type="EMBL" id="EYU30760.1"/>
    </source>
</evidence>
<sequence length="230" mass="26196">MSGSSRSSRNRGNMQTGNEYWTYLPNNNLPDFLPARTSPNYPRERGRDSWQLFEERVIGGGGPSYDALMASFPHAHGIPLRRASMPLHLLLMEDYGGAYPPPHSTTTPPPYNYQQPRYNYNNIQEEPRLSQEDQKQALNKLSKQLYSPHLNRIIKRLGGTGPTTSNNGSDDDDGKRCAVCLEDFDTKQYVTSTPCNHMFHEECIVPWVKSHGKCPVCRFLIIEKDRTTAY</sequence>
<dbReference type="Gene3D" id="3.30.40.10">
    <property type="entry name" value="Zinc/RING finger domain, C3HC4 (zinc finger)"/>
    <property type="match status" value="1"/>
</dbReference>
<dbReference type="EMBL" id="KI631018">
    <property type="protein sequence ID" value="EYU30760.1"/>
    <property type="molecule type" value="Genomic_DNA"/>
</dbReference>
<dbReference type="InterPro" id="IPR051834">
    <property type="entry name" value="RING_finger_E3_ligase"/>
</dbReference>
<dbReference type="OrthoDB" id="8062037at2759"/>
<dbReference type="GO" id="GO:0006511">
    <property type="term" value="P:ubiquitin-dependent protein catabolic process"/>
    <property type="evidence" value="ECO:0000318"/>
    <property type="project" value="GO_Central"/>
</dbReference>
<dbReference type="PANTHER" id="PTHR45931">
    <property type="entry name" value="SI:CH211-59O9.10"/>
    <property type="match status" value="1"/>
</dbReference>
<dbReference type="InterPro" id="IPR013083">
    <property type="entry name" value="Znf_RING/FYVE/PHD"/>
</dbReference>
<feature type="domain" description="RING-type" evidence="5">
    <location>
        <begin position="177"/>
        <end position="218"/>
    </location>
</feature>
<evidence type="ECO:0000256" key="3">
    <source>
        <dbReference type="ARBA" id="ARBA00022833"/>
    </source>
</evidence>
<proteinExistence type="predicted"/>
<evidence type="ECO:0000256" key="1">
    <source>
        <dbReference type="ARBA" id="ARBA00022723"/>
    </source>
</evidence>
<keyword evidence="2 4" id="KW-0863">Zinc-finger</keyword>
<dbReference type="SUPFAM" id="SSF57850">
    <property type="entry name" value="RING/U-box"/>
    <property type="match status" value="1"/>
</dbReference>
<keyword evidence="7" id="KW-1185">Reference proteome</keyword>
<reference evidence="6 7" key="1">
    <citation type="journal article" date="2013" name="Proc. Natl. Acad. Sci. U.S.A.">
        <title>Fine-scale variation in meiotic recombination in Mimulus inferred from population shotgun sequencing.</title>
        <authorList>
            <person name="Hellsten U."/>
            <person name="Wright K.M."/>
            <person name="Jenkins J."/>
            <person name="Shu S."/>
            <person name="Yuan Y."/>
            <person name="Wessler S.R."/>
            <person name="Schmutz J."/>
            <person name="Willis J.H."/>
            <person name="Rokhsar D.S."/>
        </authorList>
    </citation>
    <scope>NUCLEOTIDE SEQUENCE [LARGE SCALE GENOMIC DNA]</scope>
    <source>
        <strain evidence="7">cv. DUN x IM62</strain>
    </source>
</reference>
<dbReference type="KEGG" id="egt:105965346"/>